<evidence type="ECO:0000313" key="18">
    <source>
        <dbReference type="Ensembl" id="ENSTRUP00000026509.3"/>
    </source>
</evidence>
<dbReference type="HOGENOM" id="CLU_018925_2_0_1"/>
<keyword evidence="5" id="KW-0813">Transport</keyword>
<reference evidence="18" key="2">
    <citation type="submission" date="2025-08" db="UniProtKB">
        <authorList>
            <consortium name="Ensembl"/>
        </authorList>
    </citation>
    <scope>IDENTIFICATION</scope>
</reference>
<dbReference type="GO" id="GO:0005509">
    <property type="term" value="F:calcium ion binding"/>
    <property type="evidence" value="ECO:0007669"/>
    <property type="project" value="InterPro"/>
</dbReference>
<dbReference type="GeneTree" id="ENSGT00440000033742"/>
<evidence type="ECO:0000259" key="16">
    <source>
        <dbReference type="PROSITE" id="PS50222"/>
    </source>
</evidence>
<reference evidence="18" key="3">
    <citation type="submission" date="2025-09" db="UniProtKB">
        <authorList>
            <consortium name="Ensembl"/>
        </authorList>
    </citation>
    <scope>IDENTIFICATION</scope>
</reference>
<keyword evidence="7" id="KW-0479">Metal-binding</keyword>
<feature type="region of interest" description="Disordered" evidence="15">
    <location>
        <begin position="165"/>
        <end position="198"/>
    </location>
</feature>
<dbReference type="PROSITE" id="PS50222">
    <property type="entry name" value="EF_HAND_2"/>
    <property type="match status" value="1"/>
</dbReference>
<dbReference type="GO" id="GO:0030139">
    <property type="term" value="C:endocytic vesicle"/>
    <property type="evidence" value="ECO:0007669"/>
    <property type="project" value="TreeGrafter"/>
</dbReference>
<feature type="coiled-coil region" evidence="14">
    <location>
        <begin position="304"/>
        <end position="445"/>
    </location>
</feature>
<reference evidence="18 19" key="1">
    <citation type="journal article" date="2011" name="Genome Biol. Evol.">
        <title>Integration of the genetic map and genome assembly of fugu facilitates insights into distinct features of genome evolution in teleosts and mammals.</title>
        <authorList>
            <person name="Kai W."/>
            <person name="Kikuchi K."/>
            <person name="Tohari S."/>
            <person name="Chew A.K."/>
            <person name="Tay A."/>
            <person name="Fujiwara A."/>
            <person name="Hosoya S."/>
            <person name="Suetake H."/>
            <person name="Naruse K."/>
            <person name="Brenner S."/>
            <person name="Suzuki Y."/>
            <person name="Venkatesh B."/>
        </authorList>
    </citation>
    <scope>NUCLEOTIDE SEQUENCE [LARGE SCALE GENOMIC DNA]</scope>
</reference>
<evidence type="ECO:0000256" key="11">
    <source>
        <dbReference type="ARBA" id="ARBA00023136"/>
    </source>
</evidence>
<dbReference type="Pfam" id="PF09457">
    <property type="entry name" value="RBD-FIP"/>
    <property type="match status" value="1"/>
</dbReference>
<dbReference type="PANTHER" id="PTHR15726">
    <property type="entry name" value="RAB11-FAMILY INTERACTING PROTEIN"/>
    <property type="match status" value="1"/>
</dbReference>
<keyword evidence="11" id="KW-0472">Membrane</keyword>
<evidence type="ECO:0000256" key="7">
    <source>
        <dbReference type="ARBA" id="ARBA00022723"/>
    </source>
</evidence>
<evidence type="ECO:0000256" key="4">
    <source>
        <dbReference type="ARBA" id="ARBA00004654"/>
    </source>
</evidence>
<evidence type="ECO:0000256" key="6">
    <source>
        <dbReference type="ARBA" id="ARBA00022618"/>
    </source>
</evidence>
<proteinExistence type="predicted"/>
<dbReference type="InterPro" id="IPR011992">
    <property type="entry name" value="EF-hand-dom_pair"/>
</dbReference>
<sequence>LLTGSGTLGLPAGLLQFLRRLKEVFDVCDEDADGYIRVEHLEDLGLRFGQGDEVKKLTKCLDPNAHGRINFKDFCHGVFAIKGCEEILKMAAGPRLASNKASVTDNGYIYQKLVSSFIIWGEFSCFVYRKTLYILIFNPSQMTCSTSASVISGEEQFEDYGESEDVEFTPSSPCPEEDTRTNGFSDLGSSLPSSAGHTPQKMRHLYNSELLDIYCSQCCKKVNLLNDLEARLRNLKANRYGVSQFSFNLPLQHHVFGSSQGSSTEDLFTDSIDSCDLDITDKVSYLEKKVTELESDSLANSDLKSKLKQANTHLVHRVHELEEQVKDAETKADQVLVEEAKRHREAYSKIERDRNLEIDLLCNRLQQLEEENGKMKINVCRLKSQTEKLDQEKQRMTDKLEDTSLRLKDEMDLYRKIMDKLWHNRHEFQKEKESMQELIDDLRRELEYLQCFKLEMEHPGQGKGLSEFNARTREMEMENEVKRLKQENYKLRDQNDDLNAQILSLSLYEACFPVKTKAQCLAAEIDNASRDELVDALKEQEEINLRLRQYMDKIILAILDHNPSILEIKT</sequence>
<dbReference type="GO" id="GO:0032456">
    <property type="term" value="P:endocytic recycling"/>
    <property type="evidence" value="ECO:0007669"/>
    <property type="project" value="TreeGrafter"/>
</dbReference>
<evidence type="ECO:0000256" key="1">
    <source>
        <dbReference type="ARBA" id="ARBA00004214"/>
    </source>
</evidence>
<evidence type="ECO:0000256" key="2">
    <source>
        <dbReference type="ARBA" id="ARBA00004541"/>
    </source>
</evidence>
<dbReference type="GO" id="GO:0032465">
    <property type="term" value="P:regulation of cytokinesis"/>
    <property type="evidence" value="ECO:0007669"/>
    <property type="project" value="TreeGrafter"/>
</dbReference>
<dbReference type="FunFam" id="1.10.238.10:FF:000284">
    <property type="entry name" value="RAB11 family interacting protein 4"/>
    <property type="match status" value="1"/>
</dbReference>
<dbReference type="GO" id="GO:0051301">
    <property type="term" value="P:cell division"/>
    <property type="evidence" value="ECO:0007669"/>
    <property type="project" value="UniProtKB-KW"/>
</dbReference>
<evidence type="ECO:0000256" key="13">
    <source>
        <dbReference type="ARBA" id="ARBA00023329"/>
    </source>
</evidence>
<keyword evidence="6" id="KW-0132">Cell division</keyword>
<evidence type="ECO:0000256" key="14">
    <source>
        <dbReference type="SAM" id="Coils"/>
    </source>
</evidence>
<accession>H2TPA3</accession>
<feature type="coiled-coil region" evidence="14">
    <location>
        <begin position="474"/>
        <end position="501"/>
    </location>
</feature>
<dbReference type="Proteomes" id="UP000005226">
    <property type="component" value="Chromosome 5"/>
</dbReference>
<dbReference type="SUPFAM" id="SSF47473">
    <property type="entry name" value="EF-hand"/>
    <property type="match status" value="1"/>
</dbReference>
<evidence type="ECO:0000256" key="15">
    <source>
        <dbReference type="SAM" id="MobiDB-lite"/>
    </source>
</evidence>
<gene>
    <name evidence="18" type="primary">rab11fip4a</name>
</gene>
<dbReference type="SMART" id="SM00054">
    <property type="entry name" value="EFh"/>
    <property type="match status" value="2"/>
</dbReference>
<dbReference type="Ensembl" id="ENSTRUT00000026616.3">
    <property type="protein sequence ID" value="ENSTRUP00000026509.3"/>
    <property type="gene ID" value="ENSTRUG00000010508.3"/>
</dbReference>
<evidence type="ECO:0000256" key="5">
    <source>
        <dbReference type="ARBA" id="ARBA00022448"/>
    </source>
</evidence>
<dbReference type="Pfam" id="PF25450">
    <property type="entry name" value="Rab11-FIP3"/>
    <property type="match status" value="1"/>
</dbReference>
<keyword evidence="10 14" id="KW-0175">Coiled coil</keyword>
<dbReference type="Gene3D" id="1.20.5.2440">
    <property type="match status" value="1"/>
</dbReference>
<evidence type="ECO:0000256" key="12">
    <source>
        <dbReference type="ARBA" id="ARBA00023306"/>
    </source>
</evidence>
<keyword evidence="8" id="KW-0967">Endosome</keyword>
<dbReference type="FunFam" id="1.20.5.2440:FF:000001">
    <property type="entry name" value="RAB11 family interacting protein 4"/>
    <property type="match status" value="1"/>
</dbReference>
<dbReference type="InterPro" id="IPR037245">
    <property type="entry name" value="FIP-RBD_C_sf"/>
</dbReference>
<dbReference type="GO" id="GO:0032154">
    <property type="term" value="C:cleavage furrow"/>
    <property type="evidence" value="ECO:0007669"/>
    <property type="project" value="UniProtKB-SubCell"/>
</dbReference>
<dbReference type="GO" id="GO:0030496">
    <property type="term" value="C:midbody"/>
    <property type="evidence" value="ECO:0007669"/>
    <property type="project" value="UniProtKB-SubCell"/>
</dbReference>
<dbReference type="InterPro" id="IPR002048">
    <property type="entry name" value="EF_hand_dom"/>
</dbReference>
<evidence type="ECO:0000256" key="10">
    <source>
        <dbReference type="ARBA" id="ARBA00023054"/>
    </source>
</evidence>
<dbReference type="Gene3D" id="1.10.238.10">
    <property type="entry name" value="EF-hand"/>
    <property type="match status" value="1"/>
</dbReference>
<evidence type="ECO:0000256" key="3">
    <source>
        <dbReference type="ARBA" id="ARBA00004626"/>
    </source>
</evidence>
<dbReference type="InterPro" id="IPR057316">
    <property type="entry name" value="Rab11-FIP3/4_dom"/>
</dbReference>
<dbReference type="AlphaFoldDB" id="H2TPA3"/>
<keyword evidence="12" id="KW-0131">Cell cycle</keyword>
<evidence type="ECO:0000313" key="19">
    <source>
        <dbReference type="Proteomes" id="UP000005226"/>
    </source>
</evidence>
<feature type="domain" description="FIP-RBD" evidence="17">
    <location>
        <begin position="507"/>
        <end position="569"/>
    </location>
</feature>
<dbReference type="InterPro" id="IPR051977">
    <property type="entry name" value="Rab11-interacting_regulator"/>
</dbReference>
<comment type="subcellular location">
    <subcellularLocation>
        <location evidence="3">Cleavage furrow</location>
    </subcellularLocation>
    <subcellularLocation>
        <location evidence="2">Cytoplasmic vesicle</location>
    </subcellularLocation>
    <subcellularLocation>
        <location evidence="1">Midbody</location>
    </subcellularLocation>
    <subcellularLocation>
        <location evidence="4">Recycling endosome membrane</location>
        <topology evidence="4">Peripheral membrane protein</topology>
    </subcellularLocation>
</comment>
<dbReference type="STRING" id="31033.ENSTRUP00000073843"/>
<dbReference type="PROSITE" id="PS51511">
    <property type="entry name" value="FIP_RBD"/>
    <property type="match status" value="1"/>
</dbReference>
<dbReference type="InterPro" id="IPR019018">
    <property type="entry name" value="Rab-bd_FIP-RBD"/>
</dbReference>
<feature type="compositionally biased region" description="Polar residues" evidence="15">
    <location>
        <begin position="181"/>
        <end position="197"/>
    </location>
</feature>
<dbReference type="GO" id="GO:0055038">
    <property type="term" value="C:recycling endosome membrane"/>
    <property type="evidence" value="ECO:0007669"/>
    <property type="project" value="UniProtKB-SubCell"/>
</dbReference>
<dbReference type="SUPFAM" id="SSF144270">
    <property type="entry name" value="Eferin C-derminal domain-like"/>
    <property type="match status" value="1"/>
</dbReference>
<keyword evidence="9" id="KW-0106">Calcium</keyword>
<evidence type="ECO:0000256" key="9">
    <source>
        <dbReference type="ARBA" id="ARBA00022837"/>
    </source>
</evidence>
<name>H2TPA3_TAKRU</name>
<evidence type="ECO:0000256" key="8">
    <source>
        <dbReference type="ARBA" id="ARBA00022753"/>
    </source>
</evidence>
<dbReference type="PANTHER" id="PTHR15726:SF5">
    <property type="entry name" value="RAB11 FAMILY-INTERACTING PROTEIN 4"/>
    <property type="match status" value="1"/>
</dbReference>
<organism evidence="18 19">
    <name type="scientific">Takifugu rubripes</name>
    <name type="common">Japanese pufferfish</name>
    <name type="synonym">Fugu rubripes</name>
    <dbReference type="NCBI Taxonomy" id="31033"/>
    <lineage>
        <taxon>Eukaryota</taxon>
        <taxon>Metazoa</taxon>
        <taxon>Chordata</taxon>
        <taxon>Craniata</taxon>
        <taxon>Vertebrata</taxon>
        <taxon>Euteleostomi</taxon>
        <taxon>Actinopterygii</taxon>
        <taxon>Neopterygii</taxon>
        <taxon>Teleostei</taxon>
        <taxon>Neoteleostei</taxon>
        <taxon>Acanthomorphata</taxon>
        <taxon>Eupercaria</taxon>
        <taxon>Tetraodontiformes</taxon>
        <taxon>Tetradontoidea</taxon>
        <taxon>Tetraodontidae</taxon>
        <taxon>Takifugu</taxon>
    </lineage>
</organism>
<feature type="domain" description="EF-hand" evidence="16">
    <location>
        <begin position="16"/>
        <end position="51"/>
    </location>
</feature>
<keyword evidence="19" id="KW-1185">Reference proteome</keyword>
<keyword evidence="13" id="KW-0968">Cytoplasmic vesicle</keyword>
<dbReference type="Pfam" id="PF13499">
    <property type="entry name" value="EF-hand_7"/>
    <property type="match status" value="1"/>
</dbReference>
<protein>
    <submittedName>
        <fullName evidence="18">RAB11 family interacting protein 4 (class II) a</fullName>
    </submittedName>
</protein>
<evidence type="ECO:0000259" key="17">
    <source>
        <dbReference type="PROSITE" id="PS51511"/>
    </source>
</evidence>